<proteinExistence type="predicted"/>
<dbReference type="GO" id="GO:0005739">
    <property type="term" value="C:mitochondrion"/>
    <property type="evidence" value="ECO:0007669"/>
    <property type="project" value="TreeGrafter"/>
</dbReference>
<dbReference type="SUPFAM" id="SSF55298">
    <property type="entry name" value="YjgF-like"/>
    <property type="match status" value="1"/>
</dbReference>
<sequence>MATQKQPIYTDDAPVLRPGVYTPAIVANGFVFVSGVLGADPVTKEMVPGTVIDRFHQIMKNLSAVLKQAGSNIESTVDVTVFLDNIDNADVLSAPYLTYWGDVKPART</sequence>
<dbReference type="AlphaFoldDB" id="A0A9W8RSK5"/>
<dbReference type="GO" id="GO:0005829">
    <property type="term" value="C:cytosol"/>
    <property type="evidence" value="ECO:0007669"/>
    <property type="project" value="TreeGrafter"/>
</dbReference>
<dbReference type="GO" id="GO:0019239">
    <property type="term" value="F:deaminase activity"/>
    <property type="evidence" value="ECO:0007669"/>
    <property type="project" value="TreeGrafter"/>
</dbReference>
<reference evidence="1" key="1">
    <citation type="submission" date="2022-09" db="EMBL/GenBank/DDBJ databases">
        <title>Fusarium specimens isolated from Avocado Roots.</title>
        <authorList>
            <person name="Stajich J."/>
            <person name="Roper C."/>
            <person name="Heimlech-Rivalta G."/>
        </authorList>
    </citation>
    <scope>NUCLEOTIDE SEQUENCE</scope>
    <source>
        <strain evidence="1">CF00136</strain>
    </source>
</reference>
<dbReference type="PANTHER" id="PTHR11803">
    <property type="entry name" value="2-IMINOBUTANOATE/2-IMINOPROPANOATE DEAMINASE RIDA"/>
    <property type="match status" value="1"/>
</dbReference>
<keyword evidence="2" id="KW-1185">Reference proteome</keyword>
<accession>A0A9W8RSK5</accession>
<evidence type="ECO:0000313" key="1">
    <source>
        <dbReference type="EMBL" id="KAJ4250185.1"/>
    </source>
</evidence>
<dbReference type="InterPro" id="IPR035959">
    <property type="entry name" value="RutC-like_sf"/>
</dbReference>
<dbReference type="InterPro" id="IPR006175">
    <property type="entry name" value="YjgF/YER057c/UK114"/>
</dbReference>
<evidence type="ECO:0000313" key="2">
    <source>
        <dbReference type="Proteomes" id="UP001152049"/>
    </source>
</evidence>
<gene>
    <name evidence="1" type="ORF">NW762_012000</name>
</gene>
<comment type="caution">
    <text evidence="1">The sequence shown here is derived from an EMBL/GenBank/DDBJ whole genome shotgun (WGS) entry which is preliminary data.</text>
</comment>
<name>A0A9W8RSK5_9HYPO</name>
<dbReference type="EMBL" id="JAOQAZ010000031">
    <property type="protein sequence ID" value="KAJ4250185.1"/>
    <property type="molecule type" value="Genomic_DNA"/>
</dbReference>
<dbReference type="Proteomes" id="UP001152049">
    <property type="component" value="Unassembled WGS sequence"/>
</dbReference>
<dbReference type="OrthoDB" id="309640at2759"/>
<dbReference type="Pfam" id="PF01042">
    <property type="entry name" value="Ribonuc_L-PSP"/>
    <property type="match status" value="1"/>
</dbReference>
<organism evidence="1 2">
    <name type="scientific">Fusarium torreyae</name>
    <dbReference type="NCBI Taxonomy" id="1237075"/>
    <lineage>
        <taxon>Eukaryota</taxon>
        <taxon>Fungi</taxon>
        <taxon>Dikarya</taxon>
        <taxon>Ascomycota</taxon>
        <taxon>Pezizomycotina</taxon>
        <taxon>Sordariomycetes</taxon>
        <taxon>Hypocreomycetidae</taxon>
        <taxon>Hypocreales</taxon>
        <taxon>Nectriaceae</taxon>
        <taxon>Fusarium</taxon>
    </lineage>
</organism>
<protein>
    <submittedName>
        <fullName evidence="1">Uncharacterized protein</fullName>
    </submittedName>
</protein>
<dbReference type="Gene3D" id="3.30.1330.40">
    <property type="entry name" value="RutC-like"/>
    <property type="match status" value="1"/>
</dbReference>
<dbReference type="PANTHER" id="PTHR11803:SF22">
    <property type="entry name" value="ENDORIBONUCLEASE FAMILY PROTEIN BRT1, PUTATIVE (AFU_ORTHOLOGUE AFUA_5G03780)-RELATED"/>
    <property type="match status" value="1"/>
</dbReference>